<keyword evidence="2" id="KW-0325">Glycoprotein</keyword>
<keyword evidence="4" id="KW-1015">Disulfide bond</keyword>
<protein>
    <recommendedName>
        <fullName evidence="8">Phosphoglycerate mutase-like protein</fullName>
    </recommendedName>
</protein>
<reference evidence="7" key="1">
    <citation type="journal article" date="2014" name="Proc. Natl. Acad. Sci. U.S.A.">
        <title>Extensive sampling of basidiomycete genomes demonstrates inadequacy of the white-rot/brown-rot paradigm for wood decay fungi.</title>
        <authorList>
            <person name="Riley R."/>
            <person name="Salamov A.A."/>
            <person name="Brown D.W."/>
            <person name="Nagy L.G."/>
            <person name="Floudas D."/>
            <person name="Held B.W."/>
            <person name="Levasseur A."/>
            <person name="Lombard V."/>
            <person name="Morin E."/>
            <person name="Otillar R."/>
            <person name="Lindquist E.A."/>
            <person name="Sun H."/>
            <person name="LaButti K.M."/>
            <person name="Schmutz J."/>
            <person name="Jabbour D."/>
            <person name="Luo H."/>
            <person name="Baker S.E."/>
            <person name="Pisabarro A.G."/>
            <person name="Walton J.D."/>
            <person name="Blanchette R.A."/>
            <person name="Henrissat B."/>
            <person name="Martin F."/>
            <person name="Cullen D."/>
            <person name="Hibbett D.S."/>
            <person name="Grigoriev I.V."/>
        </authorList>
    </citation>
    <scope>NUCLEOTIDE SEQUENCE [LARGE SCALE GENOMIC DNA]</scope>
    <source>
        <strain evidence="7">PC15</strain>
    </source>
</reference>
<dbReference type="EMBL" id="KL198011">
    <property type="protein sequence ID" value="KDQ24335.1"/>
    <property type="molecule type" value="Genomic_DNA"/>
</dbReference>
<evidence type="ECO:0000313" key="6">
    <source>
        <dbReference type="EMBL" id="KDQ24335.1"/>
    </source>
</evidence>
<evidence type="ECO:0000256" key="3">
    <source>
        <dbReference type="PIRSR" id="PIRSR000894-1"/>
    </source>
</evidence>
<feature type="active site" description="Nucleophile" evidence="3">
    <location>
        <position position="70"/>
    </location>
</feature>
<dbReference type="InterPro" id="IPR029033">
    <property type="entry name" value="His_PPase_superfam"/>
</dbReference>
<dbReference type="HOGENOM" id="CLU_020880_3_2_1"/>
<dbReference type="Proteomes" id="UP000027073">
    <property type="component" value="Unassembled WGS sequence"/>
</dbReference>
<sequence length="445" mass="49279">MPAYSRLSLVILAVLGAAAGQPSLRDAQVSEKWNRLGNLSPYHKAPIPSGVKEVLPADCRVDQVMLTGRHGSRYPLASELIFITNMTAKLSSNAQAISRSRLPKELRFLENGYTSTLGHDDLTAVGRQELFDHGVNFRLRYQHLTADAILAGDQDRVIESAQWFGQGYFGRSWSEISGNAFSTIPEDNVTVSWITPMDTCPKWQYAFGGDAVTSWGNKYLPSITKRLNRLTPALRFTDADTHGALYACAYDYAALRTSPWCGAFTDQEIASFEYELDLLMNGAFGYNLPGDMGPTLGSLYVNKLIERYALLLILEPDNANDAKAVYLEFGHDTTIDMALTALGLAKDSPPLSPTGPVRPKRKFRTSEQVPFAAQMVWEKFSCDSSGPQIRLVLNEVPFPLETCIKSWKDVEYGSCSFDNFVQANSFSRSVKYGDAAWKRACGEVV</sequence>
<keyword evidence="5" id="KW-0732">Signal</keyword>
<dbReference type="PANTHER" id="PTHR20963:SF42">
    <property type="entry name" value="PHOSPHOGLYCERATE MUTASE-LIKE PROTEIN"/>
    <property type="match status" value="1"/>
</dbReference>
<dbReference type="Pfam" id="PF00328">
    <property type="entry name" value="His_Phos_2"/>
    <property type="match status" value="1"/>
</dbReference>
<keyword evidence="1" id="KW-0378">Hydrolase</keyword>
<organism evidence="6 7">
    <name type="scientific">Pleurotus ostreatus (strain PC15)</name>
    <name type="common">Oyster mushroom</name>
    <dbReference type="NCBI Taxonomy" id="1137138"/>
    <lineage>
        <taxon>Eukaryota</taxon>
        <taxon>Fungi</taxon>
        <taxon>Dikarya</taxon>
        <taxon>Basidiomycota</taxon>
        <taxon>Agaricomycotina</taxon>
        <taxon>Agaricomycetes</taxon>
        <taxon>Agaricomycetidae</taxon>
        <taxon>Agaricales</taxon>
        <taxon>Pleurotineae</taxon>
        <taxon>Pleurotaceae</taxon>
        <taxon>Pleurotus</taxon>
    </lineage>
</organism>
<feature type="disulfide bond" evidence="4">
    <location>
        <begin position="248"/>
        <end position="261"/>
    </location>
</feature>
<proteinExistence type="predicted"/>
<dbReference type="VEuPathDB" id="FungiDB:PLEOSDRAFT_33052"/>
<evidence type="ECO:0000313" key="7">
    <source>
        <dbReference type="Proteomes" id="UP000027073"/>
    </source>
</evidence>
<dbReference type="PANTHER" id="PTHR20963">
    <property type="entry name" value="MULTIPLE INOSITOL POLYPHOSPHATE PHOSPHATASE-RELATED"/>
    <property type="match status" value="1"/>
</dbReference>
<evidence type="ECO:0000256" key="2">
    <source>
        <dbReference type="ARBA" id="ARBA00023180"/>
    </source>
</evidence>
<dbReference type="Gene3D" id="3.40.50.1240">
    <property type="entry name" value="Phosphoglycerate mutase-like"/>
    <property type="match status" value="1"/>
</dbReference>
<feature type="chain" id="PRO_5001645512" description="Phosphoglycerate mutase-like protein" evidence="5">
    <location>
        <begin position="21"/>
        <end position="445"/>
    </location>
</feature>
<accession>A0A067NBP0</accession>
<feature type="active site" description="Proton donor" evidence="3">
    <location>
        <position position="332"/>
    </location>
</feature>
<feature type="disulfide bond" evidence="4">
    <location>
        <begin position="59"/>
        <end position="382"/>
    </location>
</feature>
<feature type="signal peptide" evidence="5">
    <location>
        <begin position="1"/>
        <end position="20"/>
    </location>
</feature>
<feature type="disulfide bond" evidence="4">
    <location>
        <begin position="403"/>
        <end position="415"/>
    </location>
</feature>
<dbReference type="STRING" id="1137138.A0A067NBP0"/>
<dbReference type="InterPro" id="IPR000560">
    <property type="entry name" value="His_Pase_clade-2"/>
</dbReference>
<dbReference type="OrthoDB" id="6509975at2759"/>
<evidence type="ECO:0000256" key="5">
    <source>
        <dbReference type="SAM" id="SignalP"/>
    </source>
</evidence>
<dbReference type="PIRSF" id="PIRSF000894">
    <property type="entry name" value="Acid_phosphatase"/>
    <property type="match status" value="1"/>
</dbReference>
<dbReference type="SUPFAM" id="SSF53254">
    <property type="entry name" value="Phosphoglycerate mutase-like"/>
    <property type="match status" value="1"/>
</dbReference>
<dbReference type="CDD" id="cd07061">
    <property type="entry name" value="HP_HAP_like"/>
    <property type="match status" value="1"/>
</dbReference>
<gene>
    <name evidence="6" type="ORF">PLEOSDRAFT_33052</name>
</gene>
<dbReference type="InterPro" id="IPR016274">
    <property type="entry name" value="Histidine_acid_Pase_euk"/>
</dbReference>
<evidence type="ECO:0000256" key="1">
    <source>
        <dbReference type="ARBA" id="ARBA00022801"/>
    </source>
</evidence>
<dbReference type="AlphaFoldDB" id="A0A067NBP0"/>
<dbReference type="InParanoid" id="A0A067NBP0"/>
<evidence type="ECO:0000256" key="4">
    <source>
        <dbReference type="PIRSR" id="PIRSR000894-2"/>
    </source>
</evidence>
<name>A0A067NBP0_PLEO1</name>
<evidence type="ECO:0008006" key="8">
    <source>
        <dbReference type="Google" id="ProtNLM"/>
    </source>
</evidence>
<dbReference type="GO" id="GO:0003993">
    <property type="term" value="F:acid phosphatase activity"/>
    <property type="evidence" value="ECO:0007669"/>
    <property type="project" value="TreeGrafter"/>
</dbReference>